<evidence type="ECO:0000313" key="2">
    <source>
        <dbReference type="EMBL" id="OAA54719.1"/>
    </source>
</evidence>
<dbReference type="PANTHER" id="PTHR12905:SF16">
    <property type="entry name" value="SER_THR PROTEIN PHOSPHATASE FAMILY PROTEIN (AFU_ORTHOLOGUE AFUA_1G06000)"/>
    <property type="match status" value="1"/>
</dbReference>
<sequence>MSAPASAPAAAPKPAAATTTKTRRTRFVCISDTHNCPVKLPKGDVLIHAGDLTNQGSCSELARAVAWLEKAEFECKVVVAAFYAQHGSRFHGRTPQQPDECLALLTSSPTITYLCHASAFVTLRSSKGPCTKFTVFGSPYSPGSGAWAFSYPYDGTGAEDVWSAVPAAADIVVTHTPPSGHCDWSATRGQAQGCPSLRRALERVRPRLAVCGHVNEGRGAERVRWDGHAAELRTEAARREPRVEFWEDPSSSRRSAKMALLDLTARGGGRPLDNDGSVRGLPGQEDKHGGREETCIVNCAITATNYPHADGKRFNKPIVVDLDLPVQEAD</sequence>
<dbReference type="SUPFAM" id="SSF56300">
    <property type="entry name" value="Metallo-dependent phosphatases"/>
    <property type="match status" value="1"/>
</dbReference>
<feature type="region of interest" description="Disordered" evidence="1">
    <location>
        <begin position="265"/>
        <end position="289"/>
    </location>
</feature>
<dbReference type="PANTHER" id="PTHR12905">
    <property type="entry name" value="METALLOPHOSPHOESTERASE"/>
    <property type="match status" value="1"/>
</dbReference>
<protein>
    <submittedName>
        <fullName evidence="2">Serine/threonine-protein phosphatase family protein</fullName>
    </submittedName>
</protein>
<evidence type="ECO:0000256" key="1">
    <source>
        <dbReference type="SAM" id="MobiDB-lite"/>
    </source>
</evidence>
<organism evidence="2 3">
    <name type="scientific">Niveomyces insectorum RCEF 264</name>
    <dbReference type="NCBI Taxonomy" id="1081102"/>
    <lineage>
        <taxon>Eukaryota</taxon>
        <taxon>Fungi</taxon>
        <taxon>Dikarya</taxon>
        <taxon>Ascomycota</taxon>
        <taxon>Pezizomycotina</taxon>
        <taxon>Sordariomycetes</taxon>
        <taxon>Hypocreomycetidae</taxon>
        <taxon>Hypocreales</taxon>
        <taxon>Cordycipitaceae</taxon>
        <taxon>Niveomyces</taxon>
    </lineage>
</organism>
<reference evidence="2 3" key="1">
    <citation type="journal article" date="2016" name="Genome Biol. Evol.">
        <title>Divergent and convergent evolution of fungal pathogenicity.</title>
        <authorList>
            <person name="Shang Y."/>
            <person name="Xiao G."/>
            <person name="Zheng P."/>
            <person name="Cen K."/>
            <person name="Zhan S."/>
            <person name="Wang C."/>
        </authorList>
    </citation>
    <scope>NUCLEOTIDE SEQUENCE [LARGE SCALE GENOMIC DNA]</scope>
    <source>
        <strain evidence="2 3">RCEF 264</strain>
    </source>
</reference>
<accession>A0A167MT35</accession>
<name>A0A167MT35_9HYPO</name>
<dbReference type="InterPro" id="IPR051693">
    <property type="entry name" value="UPF0046_metallophosphoest"/>
</dbReference>
<keyword evidence="3" id="KW-1185">Reference proteome</keyword>
<dbReference type="CDD" id="cd07379">
    <property type="entry name" value="MPP_239FB"/>
    <property type="match status" value="1"/>
</dbReference>
<dbReference type="Proteomes" id="UP000076874">
    <property type="component" value="Unassembled WGS sequence"/>
</dbReference>
<proteinExistence type="predicted"/>
<dbReference type="EMBL" id="AZHD01000022">
    <property type="protein sequence ID" value="OAA54719.1"/>
    <property type="molecule type" value="Genomic_DNA"/>
</dbReference>
<dbReference type="Gene3D" id="3.60.21.10">
    <property type="match status" value="1"/>
</dbReference>
<comment type="caution">
    <text evidence="2">The sequence shown here is derived from an EMBL/GenBank/DDBJ whole genome shotgun (WGS) entry which is preliminary data.</text>
</comment>
<dbReference type="AlphaFoldDB" id="A0A167MT35"/>
<dbReference type="OrthoDB" id="630188at2759"/>
<gene>
    <name evidence="2" type="ORF">SPI_08590</name>
</gene>
<dbReference type="InterPro" id="IPR029052">
    <property type="entry name" value="Metallo-depent_PP-like"/>
</dbReference>
<evidence type="ECO:0000313" key="3">
    <source>
        <dbReference type="Proteomes" id="UP000076874"/>
    </source>
</evidence>